<evidence type="ECO:0000256" key="1">
    <source>
        <dbReference type="SAM" id="Phobius"/>
    </source>
</evidence>
<keyword evidence="1" id="KW-0472">Membrane</keyword>
<dbReference type="PATRIC" id="fig|1423784.4.peg.1707"/>
<protein>
    <submittedName>
        <fullName evidence="2">Uncharacterized protein</fullName>
    </submittedName>
</protein>
<dbReference type="AlphaFoldDB" id="A0A0R1Z458"/>
<comment type="caution">
    <text evidence="2">The sequence shown here is derived from an EMBL/GenBank/DDBJ whole genome shotgun (WGS) entry which is preliminary data.</text>
</comment>
<keyword evidence="1" id="KW-1133">Transmembrane helix</keyword>
<evidence type="ECO:0000313" key="3">
    <source>
        <dbReference type="Proteomes" id="UP000051957"/>
    </source>
</evidence>
<dbReference type="EMBL" id="AZGK01000004">
    <property type="protein sequence ID" value="KRM46763.1"/>
    <property type="molecule type" value="Genomic_DNA"/>
</dbReference>
<feature type="transmembrane region" description="Helical" evidence="1">
    <location>
        <begin position="7"/>
        <end position="28"/>
    </location>
</feature>
<dbReference type="GeneID" id="69802279"/>
<reference evidence="2 3" key="1">
    <citation type="journal article" date="2015" name="Genome Announc.">
        <title>Expanding the biotechnology potential of lactobacilli through comparative genomics of 213 strains and associated genera.</title>
        <authorList>
            <person name="Sun Z."/>
            <person name="Harris H.M."/>
            <person name="McCann A."/>
            <person name="Guo C."/>
            <person name="Argimon S."/>
            <person name="Zhang W."/>
            <person name="Yang X."/>
            <person name="Jeffery I.B."/>
            <person name="Cooney J.C."/>
            <person name="Kagawa T.F."/>
            <person name="Liu W."/>
            <person name="Song Y."/>
            <person name="Salvetti E."/>
            <person name="Wrobel A."/>
            <person name="Rasinkangas P."/>
            <person name="Parkhill J."/>
            <person name="Rea M.C."/>
            <person name="O'Sullivan O."/>
            <person name="Ritari J."/>
            <person name="Douillard F.P."/>
            <person name="Paul Ross R."/>
            <person name="Yang R."/>
            <person name="Briner A.E."/>
            <person name="Felis G.E."/>
            <person name="de Vos W.M."/>
            <person name="Barrangou R."/>
            <person name="Klaenhammer T.R."/>
            <person name="Caufield P.W."/>
            <person name="Cui Y."/>
            <person name="Zhang H."/>
            <person name="O'Toole P.W."/>
        </authorList>
    </citation>
    <scope>NUCLEOTIDE SEQUENCE [LARGE SCALE GENOMIC DNA]</scope>
    <source>
        <strain evidence="2 3">DSM 5707</strain>
    </source>
</reference>
<proteinExistence type="predicted"/>
<gene>
    <name evidence="2" type="ORF">FC51_GL001672</name>
</gene>
<feature type="transmembrane region" description="Helical" evidence="1">
    <location>
        <begin position="34"/>
        <end position="54"/>
    </location>
</feature>
<accession>A0A0R1Z458</accession>
<dbReference type="RefSeq" id="WP_057909968.1">
    <property type="nucleotide sequence ID" value="NZ_AZGK01000004.1"/>
</dbReference>
<keyword evidence="1" id="KW-0812">Transmembrane</keyword>
<evidence type="ECO:0000313" key="2">
    <source>
        <dbReference type="EMBL" id="KRM46763.1"/>
    </source>
</evidence>
<organism evidence="2 3">
    <name type="scientific">Lentilactobacillus parabuchneri DSM 5707 = NBRC 107865</name>
    <dbReference type="NCBI Taxonomy" id="1423784"/>
    <lineage>
        <taxon>Bacteria</taxon>
        <taxon>Bacillati</taxon>
        <taxon>Bacillota</taxon>
        <taxon>Bacilli</taxon>
        <taxon>Lactobacillales</taxon>
        <taxon>Lactobacillaceae</taxon>
        <taxon>Lentilactobacillus</taxon>
    </lineage>
</organism>
<name>A0A0R1Z458_9LACO</name>
<dbReference type="Proteomes" id="UP000051957">
    <property type="component" value="Unassembled WGS sequence"/>
</dbReference>
<sequence>MTTKSKLTIISILTYCAFIIFALFTDVLSPAKIGITWTIFWYIAAAGIIYYLWFKNLIFQRVMYFSKALGLTQTDLAKMLPNLKPSQVVPDPSKPAILAPVFTFPLQGLDILNAKLTPMAKEKGIKPFR</sequence>